<evidence type="ECO:0000256" key="18">
    <source>
        <dbReference type="SAM" id="MobiDB-lite"/>
    </source>
</evidence>
<evidence type="ECO:0000256" key="6">
    <source>
        <dbReference type="ARBA" id="ARBA00022771"/>
    </source>
</evidence>
<evidence type="ECO:0000259" key="20">
    <source>
        <dbReference type="PROSITE" id="PS50020"/>
    </source>
</evidence>
<dbReference type="GO" id="GO:0016010">
    <property type="term" value="C:dystrophin-associated glycoprotein complex"/>
    <property type="evidence" value="ECO:0007669"/>
    <property type="project" value="UniProtKB-ARBA"/>
</dbReference>
<dbReference type="InterPro" id="IPR036020">
    <property type="entry name" value="WW_dom_sf"/>
</dbReference>
<keyword evidence="6 16" id="KW-0863">Zinc-finger</keyword>
<comment type="subunit">
    <text evidence="13">Component of the dystrophin associated protein complex (DAPC). Interacts with Dg, via the Dg WW domain binding sites.</text>
</comment>
<dbReference type="SUPFAM" id="SSF47473">
    <property type="entry name" value="EF-hand"/>
    <property type="match status" value="2"/>
</dbReference>
<dbReference type="CDD" id="cd00201">
    <property type="entry name" value="WW"/>
    <property type="match status" value="1"/>
</dbReference>
<evidence type="ECO:0000256" key="13">
    <source>
        <dbReference type="ARBA" id="ARBA00065906"/>
    </source>
</evidence>
<dbReference type="InterPro" id="IPR000433">
    <property type="entry name" value="Znf_ZZ"/>
</dbReference>
<evidence type="ECO:0000256" key="9">
    <source>
        <dbReference type="ARBA" id="ARBA00023136"/>
    </source>
</evidence>
<feature type="compositionally biased region" description="Acidic residues" evidence="18">
    <location>
        <begin position="25"/>
        <end position="38"/>
    </location>
</feature>
<dbReference type="InterPro" id="IPR000859">
    <property type="entry name" value="CUB_dom"/>
</dbReference>
<dbReference type="GO" id="GO:0042383">
    <property type="term" value="C:sarcolemma"/>
    <property type="evidence" value="ECO:0007669"/>
    <property type="project" value="UniProtKB-SubCell"/>
</dbReference>
<dbReference type="InterPro" id="IPR018159">
    <property type="entry name" value="Spectrin/alpha-actinin"/>
</dbReference>
<feature type="region of interest" description="Disordered" evidence="18">
    <location>
        <begin position="172"/>
        <end position="207"/>
    </location>
</feature>
<evidence type="ECO:0000256" key="1">
    <source>
        <dbReference type="ARBA" id="ARBA00004245"/>
    </source>
</evidence>
<feature type="compositionally biased region" description="Polar residues" evidence="18">
    <location>
        <begin position="1"/>
        <end position="11"/>
    </location>
</feature>
<dbReference type="SUPFAM" id="SSF46966">
    <property type="entry name" value="Spectrin repeat"/>
    <property type="match status" value="2"/>
</dbReference>
<dbReference type="CDD" id="cd16242">
    <property type="entry name" value="EFh_DMD_like"/>
    <property type="match status" value="1"/>
</dbReference>
<comment type="subcellular location">
    <subcellularLocation>
        <location evidence="2">Cell membrane</location>
        <location evidence="2">Sarcolemma</location>
        <topology evidence="2">Peripheral membrane protein</topology>
        <orientation evidence="2">Cytoplasmic side</orientation>
    </subcellularLocation>
    <subcellularLocation>
        <location evidence="1">Cytoplasm</location>
        <location evidence="1">Cytoskeleton</location>
    </subcellularLocation>
</comment>
<dbReference type="FunFam" id="3.30.60.90:FF:000001">
    <property type="entry name" value="Dystrophin isoform 2"/>
    <property type="match status" value="1"/>
</dbReference>
<organism evidence="22">
    <name type="scientific">Oppiella nova</name>
    <dbReference type="NCBI Taxonomy" id="334625"/>
    <lineage>
        <taxon>Eukaryota</taxon>
        <taxon>Metazoa</taxon>
        <taxon>Ecdysozoa</taxon>
        <taxon>Arthropoda</taxon>
        <taxon>Chelicerata</taxon>
        <taxon>Arachnida</taxon>
        <taxon>Acari</taxon>
        <taxon>Acariformes</taxon>
        <taxon>Sarcoptiformes</taxon>
        <taxon>Oribatida</taxon>
        <taxon>Brachypylina</taxon>
        <taxon>Oppioidea</taxon>
        <taxon>Oppiidae</taxon>
        <taxon>Oppiella</taxon>
    </lineage>
</organism>
<dbReference type="PROSITE" id="PS01180">
    <property type="entry name" value="CUB"/>
    <property type="match status" value="3"/>
</dbReference>
<keyword evidence="10" id="KW-1015">Disulfide bond</keyword>
<keyword evidence="11" id="KW-0009">Actin-binding</keyword>
<dbReference type="CDD" id="cd02334">
    <property type="entry name" value="ZZ_dystrophin"/>
    <property type="match status" value="1"/>
</dbReference>
<dbReference type="SUPFAM" id="SSF49854">
    <property type="entry name" value="Spermadhesin, CUB domain"/>
    <property type="match status" value="3"/>
</dbReference>
<feature type="coiled-coil region" evidence="17">
    <location>
        <begin position="887"/>
        <end position="917"/>
    </location>
</feature>
<dbReference type="Pfam" id="PF09069">
    <property type="entry name" value="EF-hand_3"/>
    <property type="match status" value="1"/>
</dbReference>
<feature type="region of interest" description="Disordered" evidence="18">
    <location>
        <begin position="917"/>
        <end position="980"/>
    </location>
</feature>
<dbReference type="Gene3D" id="2.20.70.10">
    <property type="match status" value="1"/>
</dbReference>
<dbReference type="SMART" id="SM00291">
    <property type="entry name" value="ZnF_ZZ"/>
    <property type="match status" value="1"/>
</dbReference>
<evidence type="ECO:0000313" key="23">
    <source>
        <dbReference type="Proteomes" id="UP000728032"/>
    </source>
</evidence>
<keyword evidence="4" id="KW-0963">Cytoplasm</keyword>
<dbReference type="Pfam" id="PF00569">
    <property type="entry name" value="ZZ"/>
    <property type="match status" value="1"/>
</dbReference>
<dbReference type="CDD" id="cd14686">
    <property type="entry name" value="bZIP"/>
    <property type="match status" value="1"/>
</dbReference>
<feature type="compositionally biased region" description="Polar residues" evidence="18">
    <location>
        <begin position="964"/>
        <end position="980"/>
    </location>
</feature>
<evidence type="ECO:0000256" key="4">
    <source>
        <dbReference type="ARBA" id="ARBA00022490"/>
    </source>
</evidence>
<dbReference type="GO" id="GO:0050699">
    <property type="term" value="F:WW domain binding"/>
    <property type="evidence" value="ECO:0007669"/>
    <property type="project" value="UniProtKB-ARBA"/>
</dbReference>
<evidence type="ECO:0000256" key="2">
    <source>
        <dbReference type="ARBA" id="ARBA00004278"/>
    </source>
</evidence>
<evidence type="ECO:0000256" key="3">
    <source>
        <dbReference type="ARBA" id="ARBA00022475"/>
    </source>
</evidence>
<dbReference type="Gene3D" id="2.60.120.290">
    <property type="entry name" value="Spermadhesin, CUB domain"/>
    <property type="match status" value="3"/>
</dbReference>
<dbReference type="GO" id="GO:0005856">
    <property type="term" value="C:cytoskeleton"/>
    <property type="evidence" value="ECO:0007669"/>
    <property type="project" value="UniProtKB-SubCell"/>
</dbReference>
<keyword evidence="12" id="KW-0206">Cytoskeleton</keyword>
<dbReference type="Pfam" id="PF09068">
    <property type="entry name" value="EF-hand_2"/>
    <property type="match status" value="1"/>
</dbReference>
<feature type="compositionally biased region" description="Basic and acidic residues" evidence="18">
    <location>
        <begin position="172"/>
        <end position="193"/>
    </location>
</feature>
<dbReference type="InterPro" id="IPR011992">
    <property type="entry name" value="EF-hand-dom_pair"/>
</dbReference>
<dbReference type="GO" id="GO:0048790">
    <property type="term" value="P:maintenance of presynaptic active zone structure"/>
    <property type="evidence" value="ECO:0007669"/>
    <property type="project" value="UniProtKB-ARBA"/>
</dbReference>
<feature type="compositionally biased region" description="Acidic residues" evidence="18">
    <location>
        <begin position="49"/>
        <end position="63"/>
    </location>
</feature>
<evidence type="ECO:0000256" key="16">
    <source>
        <dbReference type="PROSITE-ProRule" id="PRU00228"/>
    </source>
</evidence>
<dbReference type="Gene3D" id="1.20.58.60">
    <property type="match status" value="1"/>
</dbReference>
<feature type="domain" description="WW" evidence="20">
    <location>
        <begin position="368"/>
        <end position="401"/>
    </location>
</feature>
<keyword evidence="3" id="KW-1003">Cell membrane</keyword>
<sequence>MLYKSFPTQENLLPVPVEDTHSPQESEEPEQTPDDPEVTPELKNKPEEPEQEIQQEVSEDLVDKEESKDSVEESEETADDMNNRWNSSQPVLVRNEISAEECNQFLLSYRELTEWIIKKETELSSQPAIGGDVAVILRQQEENRNLKRQLDEKRPLIENSLLAGRQYVARDDYGGHHESSDSEVRDYEGDGRCRSAGGDGGDQSAREVTRSMRREVKKLSDKWNELLQQTEQRLKRLDDVQRVSIHTIGLALQKGMEDLSAKLHALETHKTKWPNITDIGLDQLPQHLIELKSFGERVAQIQCQTEQVNESAARITGCNVLLSHSNLNYLEELNTRSRLLQLAADERHKAIEQAIRDHGSAQQQFLNAAVDHPWERAVAANKVPYYINHATETTHWESPKYTEILNSLCEYNEVRYSAYRTAMKLRTVQRRLCLDLIPLDNLIVIFDGFGLRAQNDNLISVPEMISCLQNIYEGIANEHSTLVNVPLCIDLCLNWLLNLYDTSTRTGYIRILSFKVGLALLSNASVEDKYKYLFRLIASTSGSADERKLGLLLHDCIQIPRLLGEIAAFGGSNIEPSVRSCFLRAGNKSEIQAPDFLGWLQQEPQSIVWLPVLHRLSLSETAKHKAKCNICRQYPIIGFRYRCLKCFNFDLCQNCFFSGRRAKHHKITHPMQEYCVVIHSGEDVRDFTRIIRNKFKSKRYFKRHPRVGYLPVQTVLEGDDLESPMPSPSHTLHHTSQDMHSRLELYANRLAEVELRGRSSVTPDESEDEHQLIAQYCQTLGNDYGYTTYAPQSPAQVMAAIEADQRDELESIIHELEEENRVLQQEYEILQNERSTNRSANYGNNYSNHTKIGSNMLSDSEVDVTPLSTPSRDDAMLAEAKLLRQHKGRLETRMQILEDHNRQLEAQLQRLRQLLETDPEPSHSPSLHSNTSSLPRMSSGPPPHHRNIHNNNNISSSPRALHHSLTNGSENPGATVASNPVNNLLQTAGNLGKAVGVLVHVMTDDETGSDNEISVKKKCDRMFISNPDGLKNGTFRSPHITNEQKHSRQCIYTFIAAENERVQISFSLFDLRGTTPDCSGEYVDLYTELEDPAQELITTPFGGRYCGRTVPRKRISMYQTLVFGFYSDQKQVDDRVFEGYYEFIDASPFIVGTPAPHTTCSYAIYSDQKREGQFLSPTYPGVYPKNLSCQYRFLGKKGQRVRLEFMDFDLFYGGPHCPFDYIKVYDGGSDQDPIINTYCGQQRNLMVYSSGENLFVQFNTLKRTADSQNRGFSGWFEFSERFVNLGFIGKNDGQHIKGTECDQKILSRKESNGTVYSPNYPFLYHSNIVCKYYIYGLQDSQHLERVNIEFEKFEIPATD</sequence>
<dbReference type="PANTHER" id="PTHR12268">
    <property type="entry name" value="E3 UBIQUITIN-PROTEIN LIGASE KCMF1"/>
    <property type="match status" value="1"/>
</dbReference>
<dbReference type="InterPro" id="IPR035914">
    <property type="entry name" value="Sperma_CUB_dom_sf"/>
</dbReference>
<evidence type="ECO:0000256" key="7">
    <source>
        <dbReference type="ARBA" id="ARBA00022833"/>
    </source>
</evidence>
<dbReference type="InterPro" id="IPR043145">
    <property type="entry name" value="Znf_ZZ_sf"/>
</dbReference>
<evidence type="ECO:0000256" key="14">
    <source>
        <dbReference type="ARBA" id="ARBA00083840"/>
    </source>
</evidence>
<dbReference type="GO" id="GO:0005737">
    <property type="term" value="C:cytoplasm"/>
    <property type="evidence" value="ECO:0007669"/>
    <property type="project" value="UniProtKB-ARBA"/>
</dbReference>
<feature type="domain" description="CUB" evidence="19">
    <location>
        <begin position="1160"/>
        <end position="1279"/>
    </location>
</feature>
<feature type="compositionally biased region" description="Low complexity" evidence="18">
    <location>
        <begin position="949"/>
        <end position="959"/>
    </location>
</feature>
<dbReference type="InterPro" id="IPR001202">
    <property type="entry name" value="WW_dom"/>
</dbReference>
<protein>
    <recommendedName>
        <fullName evidence="14">Protein detached</fullName>
    </recommendedName>
</protein>
<dbReference type="GO" id="GO:0046928">
    <property type="term" value="P:regulation of neurotransmitter secretion"/>
    <property type="evidence" value="ECO:0007669"/>
    <property type="project" value="UniProtKB-ARBA"/>
</dbReference>
<evidence type="ECO:0000259" key="19">
    <source>
        <dbReference type="PROSITE" id="PS01180"/>
    </source>
</evidence>
<evidence type="ECO:0000256" key="15">
    <source>
        <dbReference type="PROSITE-ProRule" id="PRU00059"/>
    </source>
</evidence>
<evidence type="ECO:0000256" key="17">
    <source>
        <dbReference type="SAM" id="Coils"/>
    </source>
</evidence>
<dbReference type="SMART" id="SM00150">
    <property type="entry name" value="SPEC"/>
    <property type="match status" value="2"/>
</dbReference>
<accession>A0A7R9QDP5</accession>
<dbReference type="GO" id="GO:0030010">
    <property type="term" value="P:establishment of cell polarity"/>
    <property type="evidence" value="ECO:0007669"/>
    <property type="project" value="UniProtKB-ARBA"/>
</dbReference>
<dbReference type="GO" id="GO:0007274">
    <property type="term" value="P:neuromuscular synaptic transmission"/>
    <property type="evidence" value="ECO:0007669"/>
    <property type="project" value="UniProtKB-ARBA"/>
</dbReference>
<feature type="domain" description="CUB" evidence="19">
    <location>
        <begin position="1019"/>
        <end position="1144"/>
    </location>
</feature>
<dbReference type="Pfam" id="PF00431">
    <property type="entry name" value="CUB"/>
    <property type="match status" value="2"/>
</dbReference>
<dbReference type="PROSITE" id="PS50135">
    <property type="entry name" value="ZF_ZZ_2"/>
    <property type="match status" value="1"/>
</dbReference>
<dbReference type="OrthoDB" id="10057795at2759"/>
<feature type="compositionally biased region" description="Low complexity" evidence="18">
    <location>
        <begin position="923"/>
        <end position="935"/>
    </location>
</feature>
<dbReference type="InterPro" id="IPR015153">
    <property type="entry name" value="EF-hand_dom_typ1"/>
</dbReference>
<keyword evidence="5" id="KW-0479">Metal-binding</keyword>
<dbReference type="GO" id="GO:0003779">
    <property type="term" value="F:actin binding"/>
    <property type="evidence" value="ECO:0007669"/>
    <property type="project" value="UniProtKB-KW"/>
</dbReference>
<keyword evidence="8" id="KW-0106">Calcium</keyword>
<keyword evidence="17" id="KW-0175">Coiled coil</keyword>
<feature type="coiled-coil region" evidence="17">
    <location>
        <begin position="213"/>
        <end position="240"/>
    </location>
</feature>
<comment type="caution">
    <text evidence="15">Lacks conserved residue(s) required for the propagation of feature annotation.</text>
</comment>
<feature type="domain" description="CUB" evidence="19">
    <location>
        <begin position="1301"/>
        <end position="1359"/>
    </location>
</feature>
<dbReference type="Gene3D" id="3.30.60.90">
    <property type="match status" value="1"/>
</dbReference>
<feature type="region of interest" description="Disordered" evidence="18">
    <location>
        <begin position="1"/>
        <end position="86"/>
    </location>
</feature>
<dbReference type="EMBL" id="OC915788">
    <property type="protein sequence ID" value="CAD7641944.1"/>
    <property type="molecule type" value="Genomic_DNA"/>
</dbReference>
<dbReference type="CDD" id="cd00041">
    <property type="entry name" value="CUB"/>
    <property type="match status" value="2"/>
</dbReference>
<evidence type="ECO:0000259" key="21">
    <source>
        <dbReference type="PROSITE" id="PS50135"/>
    </source>
</evidence>
<evidence type="ECO:0000256" key="8">
    <source>
        <dbReference type="ARBA" id="ARBA00022837"/>
    </source>
</evidence>
<dbReference type="SUPFAM" id="SSF51045">
    <property type="entry name" value="WW domain"/>
    <property type="match status" value="1"/>
</dbReference>
<dbReference type="SMART" id="SM00042">
    <property type="entry name" value="CUB"/>
    <property type="match status" value="2"/>
</dbReference>
<feature type="domain" description="ZZ-type" evidence="21">
    <location>
        <begin position="623"/>
        <end position="679"/>
    </location>
</feature>
<dbReference type="EMBL" id="CAJPVJ010000963">
    <property type="protein sequence ID" value="CAG2163774.1"/>
    <property type="molecule type" value="Genomic_DNA"/>
</dbReference>
<dbReference type="Proteomes" id="UP000728032">
    <property type="component" value="Unassembled WGS sequence"/>
</dbReference>
<keyword evidence="23" id="KW-1185">Reference proteome</keyword>
<dbReference type="GO" id="GO:0048172">
    <property type="term" value="P:regulation of short-term neuronal synaptic plasticity"/>
    <property type="evidence" value="ECO:0007669"/>
    <property type="project" value="UniProtKB-ARBA"/>
</dbReference>
<dbReference type="Gene3D" id="1.10.238.10">
    <property type="entry name" value="EF-hand"/>
    <property type="match status" value="2"/>
</dbReference>
<evidence type="ECO:0000256" key="10">
    <source>
        <dbReference type="ARBA" id="ARBA00023157"/>
    </source>
</evidence>
<dbReference type="InterPro" id="IPR015154">
    <property type="entry name" value="EF-hand_dom_typ2"/>
</dbReference>
<dbReference type="InterPro" id="IPR050774">
    <property type="entry name" value="KCMF1/Dystrophin"/>
</dbReference>
<keyword evidence="7" id="KW-0862">Zinc</keyword>
<feature type="coiled-coil region" evidence="17">
    <location>
        <begin position="799"/>
        <end position="833"/>
    </location>
</feature>
<evidence type="ECO:0000256" key="5">
    <source>
        <dbReference type="ARBA" id="ARBA00022723"/>
    </source>
</evidence>
<gene>
    <name evidence="22" type="ORF">ONB1V03_LOCUS3339</name>
</gene>
<name>A0A7R9QDP5_9ACAR</name>
<dbReference type="SMART" id="SM00456">
    <property type="entry name" value="WW"/>
    <property type="match status" value="1"/>
</dbReference>
<dbReference type="Gene3D" id="6.10.140.70">
    <property type="match status" value="1"/>
</dbReference>
<dbReference type="SUPFAM" id="SSF57850">
    <property type="entry name" value="RING/U-box"/>
    <property type="match status" value="1"/>
</dbReference>
<evidence type="ECO:0000256" key="11">
    <source>
        <dbReference type="ARBA" id="ARBA00023203"/>
    </source>
</evidence>
<reference evidence="22" key="1">
    <citation type="submission" date="2020-11" db="EMBL/GenBank/DDBJ databases">
        <authorList>
            <person name="Tran Van P."/>
        </authorList>
    </citation>
    <scope>NUCLEOTIDE SEQUENCE</scope>
</reference>
<proteinExistence type="predicted"/>
<feature type="non-terminal residue" evidence="22">
    <location>
        <position position="1359"/>
    </location>
</feature>
<dbReference type="PROSITE" id="PS01357">
    <property type="entry name" value="ZF_ZZ_1"/>
    <property type="match status" value="1"/>
</dbReference>
<dbReference type="GO" id="GO:0046716">
    <property type="term" value="P:muscle cell cellular homeostasis"/>
    <property type="evidence" value="ECO:0007669"/>
    <property type="project" value="UniProtKB-ARBA"/>
</dbReference>
<dbReference type="PROSITE" id="PS50020">
    <property type="entry name" value="WW_DOMAIN_2"/>
    <property type="match status" value="1"/>
</dbReference>
<dbReference type="GO" id="GO:0031594">
    <property type="term" value="C:neuromuscular junction"/>
    <property type="evidence" value="ECO:0007669"/>
    <property type="project" value="UniProtKB-ARBA"/>
</dbReference>
<evidence type="ECO:0000313" key="22">
    <source>
        <dbReference type="EMBL" id="CAD7641944.1"/>
    </source>
</evidence>
<evidence type="ECO:0000256" key="12">
    <source>
        <dbReference type="ARBA" id="ARBA00023212"/>
    </source>
</evidence>
<keyword evidence="9" id="KW-0472">Membrane</keyword>
<dbReference type="GO" id="GO:0008270">
    <property type="term" value="F:zinc ion binding"/>
    <property type="evidence" value="ECO:0007669"/>
    <property type="project" value="UniProtKB-KW"/>
</dbReference>
<dbReference type="FunFam" id="2.60.120.290:FF:000005">
    <property type="entry name" value="Procollagen C-endopeptidase enhancer 1"/>
    <property type="match status" value="1"/>
</dbReference>
<dbReference type="PANTHER" id="PTHR12268:SF14">
    <property type="entry name" value="DYSTROPHIN-1"/>
    <property type="match status" value="1"/>
</dbReference>